<comment type="subcellular location">
    <subcellularLocation>
        <location evidence="1">Membrane</location>
        <topology evidence="1">Multi-pass membrane protein</topology>
    </subcellularLocation>
</comment>
<dbReference type="PANTHER" id="PTHR43009">
    <property type="entry name" value="HOMOGENTISATE SOLANESYLTRANSFERASE, CHLOROPLASTIC"/>
    <property type="match status" value="1"/>
</dbReference>
<evidence type="ECO:0000256" key="5">
    <source>
        <dbReference type="ARBA" id="ARBA00022989"/>
    </source>
</evidence>
<sequence>MHILQNLIGFARLHTVIATSVQVVTILVIVAGPRAIEPTALGVAVVTLAICLALNLYVVGVNQLTDVAIDRVNKPWLPLAAGTLSLPAGRRLVLGAAVVALVGAALAGPFLLAMVAIIMLIGSLYSLPPLRLKRWPLPAALSIAFARGVISNMGVALHYRDRLAVDLPLDTLTMLALFFFGFAVVIAIYKDLPDDAGDRQYQIETFTTRMGTRRVLNLGRGVMSACYALPIALGFMALPGAAPLLLLVSHLLLLAIFWGATLRVDLAQQQSITNFYMLLWGLFYTEFVFLSLYELTRMLT</sequence>
<feature type="transmembrane region" description="Helical" evidence="7">
    <location>
        <begin position="39"/>
        <end position="58"/>
    </location>
</feature>
<keyword evidence="5 7" id="KW-1133">Transmembrane helix</keyword>
<dbReference type="Gene3D" id="1.10.357.140">
    <property type="entry name" value="UbiA prenyltransferase"/>
    <property type="match status" value="1"/>
</dbReference>
<dbReference type="InterPro" id="IPR000537">
    <property type="entry name" value="UbiA_prenyltransferase"/>
</dbReference>
<feature type="transmembrane region" description="Helical" evidence="7">
    <location>
        <begin position="244"/>
        <end position="262"/>
    </location>
</feature>
<feature type="transmembrane region" description="Helical" evidence="7">
    <location>
        <begin position="218"/>
        <end position="238"/>
    </location>
</feature>
<name>A0A426U491_9CHLR</name>
<dbReference type="EMBL" id="RSAS01000245">
    <property type="protein sequence ID" value="RRR74707.1"/>
    <property type="molecule type" value="Genomic_DNA"/>
</dbReference>
<protein>
    <submittedName>
        <fullName evidence="8">Homogentisate phytyltransferase</fullName>
        <ecNumber evidence="8">2.5.1.115</ecNumber>
    </submittedName>
</protein>
<evidence type="ECO:0000256" key="7">
    <source>
        <dbReference type="SAM" id="Phobius"/>
    </source>
</evidence>
<dbReference type="AlphaFoldDB" id="A0A426U491"/>
<evidence type="ECO:0000256" key="2">
    <source>
        <dbReference type="ARBA" id="ARBA00005985"/>
    </source>
</evidence>
<evidence type="ECO:0000313" key="9">
    <source>
        <dbReference type="Proteomes" id="UP000280307"/>
    </source>
</evidence>
<feature type="transmembrane region" description="Helical" evidence="7">
    <location>
        <begin position="274"/>
        <end position="293"/>
    </location>
</feature>
<comment type="similarity">
    <text evidence="2">Belongs to the UbiA prenyltransferase family.</text>
</comment>
<evidence type="ECO:0000313" key="8">
    <source>
        <dbReference type="EMBL" id="RRR74707.1"/>
    </source>
</evidence>
<feature type="transmembrane region" description="Helical" evidence="7">
    <location>
        <begin position="92"/>
        <end position="125"/>
    </location>
</feature>
<evidence type="ECO:0000256" key="4">
    <source>
        <dbReference type="ARBA" id="ARBA00022692"/>
    </source>
</evidence>
<reference evidence="8 9" key="1">
    <citation type="submission" date="2018-12" db="EMBL/GenBank/DDBJ databases">
        <title>Genome Sequence of Candidatus Viridilinea halotolerans isolated from saline sulfide-rich spring.</title>
        <authorList>
            <person name="Grouzdev D.S."/>
            <person name="Burganskaya E.I."/>
            <person name="Krutkina M.S."/>
            <person name="Sukhacheva M.V."/>
            <person name="Gorlenko V.M."/>
        </authorList>
    </citation>
    <scope>NUCLEOTIDE SEQUENCE [LARGE SCALE GENOMIC DNA]</scope>
    <source>
        <strain evidence="8">Chok-6</strain>
    </source>
</reference>
<dbReference type="GO" id="GO:0010176">
    <property type="term" value="F:homogentisate phytyltransferase activity"/>
    <property type="evidence" value="ECO:0007669"/>
    <property type="project" value="UniProtKB-EC"/>
</dbReference>
<dbReference type="Proteomes" id="UP000280307">
    <property type="component" value="Unassembled WGS sequence"/>
</dbReference>
<gene>
    <name evidence="8" type="ORF">EI684_06445</name>
</gene>
<evidence type="ECO:0000256" key="6">
    <source>
        <dbReference type="ARBA" id="ARBA00023136"/>
    </source>
</evidence>
<feature type="transmembrane region" description="Helical" evidence="7">
    <location>
        <begin position="171"/>
        <end position="189"/>
    </location>
</feature>
<dbReference type="PANTHER" id="PTHR43009:SF7">
    <property type="entry name" value="HOMOGENTISATE GERANYLGERANYLTRANSFERASE, CHLOROPLASTIC"/>
    <property type="match status" value="1"/>
</dbReference>
<evidence type="ECO:0000256" key="3">
    <source>
        <dbReference type="ARBA" id="ARBA00022679"/>
    </source>
</evidence>
<proteinExistence type="inferred from homology"/>
<dbReference type="EC" id="2.5.1.115" evidence="8"/>
<feature type="transmembrane region" description="Helical" evidence="7">
    <location>
        <begin position="12"/>
        <end position="32"/>
    </location>
</feature>
<keyword evidence="6 7" id="KW-0472">Membrane</keyword>
<dbReference type="Pfam" id="PF01040">
    <property type="entry name" value="UbiA"/>
    <property type="match status" value="1"/>
</dbReference>
<keyword evidence="4 7" id="KW-0812">Transmembrane</keyword>
<dbReference type="InterPro" id="IPR044878">
    <property type="entry name" value="UbiA_sf"/>
</dbReference>
<keyword evidence="3 8" id="KW-0808">Transferase</keyword>
<comment type="caution">
    <text evidence="8">The sequence shown here is derived from an EMBL/GenBank/DDBJ whole genome shotgun (WGS) entry which is preliminary data.</text>
</comment>
<dbReference type="NCBIfam" id="NF009525">
    <property type="entry name" value="PRK12887.1"/>
    <property type="match status" value="1"/>
</dbReference>
<evidence type="ECO:0000256" key="1">
    <source>
        <dbReference type="ARBA" id="ARBA00004141"/>
    </source>
</evidence>
<accession>A0A426U491</accession>
<dbReference type="GO" id="GO:0016020">
    <property type="term" value="C:membrane"/>
    <property type="evidence" value="ECO:0007669"/>
    <property type="project" value="UniProtKB-SubCell"/>
</dbReference>
<organism evidence="8 9">
    <name type="scientific">Candidatus Viridilinea halotolerans</name>
    <dbReference type="NCBI Taxonomy" id="2491704"/>
    <lineage>
        <taxon>Bacteria</taxon>
        <taxon>Bacillati</taxon>
        <taxon>Chloroflexota</taxon>
        <taxon>Chloroflexia</taxon>
        <taxon>Chloroflexales</taxon>
        <taxon>Chloroflexineae</taxon>
        <taxon>Oscillochloridaceae</taxon>
        <taxon>Candidatus Viridilinea</taxon>
    </lineage>
</organism>